<accession>A0A1T4QIJ4</accession>
<keyword evidence="2" id="KW-1185">Reference proteome</keyword>
<dbReference type="AlphaFoldDB" id="A0A1T4QIJ4"/>
<dbReference type="Proteomes" id="UP000190625">
    <property type="component" value="Unassembled WGS sequence"/>
</dbReference>
<protein>
    <recommendedName>
        <fullName evidence="3">PIN domain-containing protein</fullName>
    </recommendedName>
</protein>
<dbReference type="RefSeq" id="WP_078810988.1">
    <property type="nucleotide sequence ID" value="NZ_FUWM01000028.1"/>
</dbReference>
<evidence type="ECO:0000313" key="2">
    <source>
        <dbReference type="Proteomes" id="UP000190625"/>
    </source>
</evidence>
<name>A0A1T4QIJ4_9FIRM</name>
<dbReference type="OrthoDB" id="1996910at2"/>
<dbReference type="STRING" id="142842.SAMN02745118_02577"/>
<sequence length="251" mass="29392">MKDDYLKIACLDTDAIIKMSMNSSSLLKKLVSIFSKCYLHERVYQEIQWPEETVKKLDELIDTGEIVLLTDKELLEKIEIKEFYLDSLKQVCNIFGVNYYNKYYYELESLGVNKDFLEKVANIDSELDDIGEIKTLHMIVLLRDIESKQINYFISDDRRARNSIVLNYGQALKEQKLKGISVMGALYLLQKKGLSKNKILEYIEKLPFEETKVYNLKQNLIKLSNLEIVEKLYQGQIKLILDGNLMLDKEY</sequence>
<proteinExistence type="predicted"/>
<organism evidence="1 2">
    <name type="scientific">Selenihalanaerobacter shriftii</name>
    <dbReference type="NCBI Taxonomy" id="142842"/>
    <lineage>
        <taxon>Bacteria</taxon>
        <taxon>Bacillati</taxon>
        <taxon>Bacillota</taxon>
        <taxon>Clostridia</taxon>
        <taxon>Halanaerobiales</taxon>
        <taxon>Halobacteroidaceae</taxon>
        <taxon>Selenihalanaerobacter</taxon>
    </lineage>
</organism>
<reference evidence="2" key="1">
    <citation type="submission" date="2017-02" db="EMBL/GenBank/DDBJ databases">
        <authorList>
            <person name="Varghese N."/>
            <person name="Submissions S."/>
        </authorList>
    </citation>
    <scope>NUCLEOTIDE SEQUENCE [LARGE SCALE GENOMIC DNA]</scope>
    <source>
        <strain evidence="2">ATCC BAA-73</strain>
    </source>
</reference>
<evidence type="ECO:0000313" key="1">
    <source>
        <dbReference type="EMBL" id="SKA03512.1"/>
    </source>
</evidence>
<gene>
    <name evidence="1" type="ORF">SAMN02745118_02577</name>
</gene>
<evidence type="ECO:0008006" key="3">
    <source>
        <dbReference type="Google" id="ProtNLM"/>
    </source>
</evidence>
<dbReference type="EMBL" id="FUWM01000028">
    <property type="protein sequence ID" value="SKA03512.1"/>
    <property type="molecule type" value="Genomic_DNA"/>
</dbReference>